<keyword evidence="2" id="KW-1185">Reference proteome</keyword>
<accession>G9NK62</accession>
<sequence>MLPLILHGHQDPKARSQTCREHLIFLMLRKFGSKRKRKGVSTKFPRQNWMSQFEISKA</sequence>
<evidence type="ECO:0000313" key="2">
    <source>
        <dbReference type="Proteomes" id="UP000005426"/>
    </source>
</evidence>
<proteinExistence type="predicted"/>
<dbReference type="HOGENOM" id="CLU_2979373_0_0_1"/>
<evidence type="ECO:0000313" key="1">
    <source>
        <dbReference type="EMBL" id="EHK49282.1"/>
    </source>
</evidence>
<reference evidence="1 2" key="1">
    <citation type="journal article" date="2011" name="Genome Biol.">
        <title>Comparative genome sequence analysis underscores mycoparasitism as the ancestral life style of Trichoderma.</title>
        <authorList>
            <person name="Kubicek C.P."/>
            <person name="Herrera-Estrella A."/>
            <person name="Seidl-Seiboth V."/>
            <person name="Martinez D.A."/>
            <person name="Druzhinina I.S."/>
            <person name="Thon M."/>
            <person name="Zeilinger S."/>
            <person name="Casas-Flores S."/>
            <person name="Horwitz B.A."/>
            <person name="Mukherjee P.K."/>
            <person name="Mukherjee M."/>
            <person name="Kredics L."/>
            <person name="Alcaraz L.D."/>
            <person name="Aerts A."/>
            <person name="Antal Z."/>
            <person name="Atanasova L."/>
            <person name="Cervantes-Badillo M.G."/>
            <person name="Challacombe J."/>
            <person name="Chertkov O."/>
            <person name="McCluskey K."/>
            <person name="Coulpier F."/>
            <person name="Deshpande N."/>
            <person name="von Doehren H."/>
            <person name="Ebbole D.J."/>
            <person name="Esquivel-Naranjo E.U."/>
            <person name="Fekete E."/>
            <person name="Flipphi M."/>
            <person name="Glaser F."/>
            <person name="Gomez-Rodriguez E.Y."/>
            <person name="Gruber S."/>
            <person name="Han C."/>
            <person name="Henrissat B."/>
            <person name="Hermosa R."/>
            <person name="Hernandez-Onate M."/>
            <person name="Karaffa L."/>
            <person name="Kosti I."/>
            <person name="Le Crom S."/>
            <person name="Lindquist E."/>
            <person name="Lucas S."/>
            <person name="Luebeck M."/>
            <person name="Luebeck P.S."/>
            <person name="Margeot A."/>
            <person name="Metz B."/>
            <person name="Misra M."/>
            <person name="Nevalainen H."/>
            <person name="Omann M."/>
            <person name="Packer N."/>
            <person name="Perrone G."/>
            <person name="Uresti-Rivera E.E."/>
            <person name="Salamov A."/>
            <person name="Schmoll M."/>
            <person name="Seiboth B."/>
            <person name="Shapiro H."/>
            <person name="Sukno S."/>
            <person name="Tamayo-Ramos J.A."/>
            <person name="Tisch D."/>
            <person name="Wiest A."/>
            <person name="Wilkinson H.H."/>
            <person name="Zhang M."/>
            <person name="Coutinho P.M."/>
            <person name="Kenerley C.M."/>
            <person name="Monte E."/>
            <person name="Baker S.E."/>
            <person name="Grigoriev I.V."/>
        </authorList>
    </citation>
    <scope>NUCLEOTIDE SEQUENCE [LARGE SCALE GENOMIC DNA]</scope>
    <source>
        <strain evidence="2">ATCC 20476 / IMI 206040</strain>
    </source>
</reference>
<dbReference type="Proteomes" id="UP000005426">
    <property type="component" value="Unassembled WGS sequence"/>
</dbReference>
<gene>
    <name evidence="1" type="ORF">TRIATDRAFT_160410</name>
</gene>
<comment type="caution">
    <text evidence="1">The sequence shown here is derived from an EMBL/GenBank/DDBJ whole genome shotgun (WGS) entry which is preliminary data.</text>
</comment>
<protein>
    <submittedName>
        <fullName evidence="1">Uncharacterized protein</fullName>
    </submittedName>
</protein>
<dbReference type="EMBL" id="ABDG02000017">
    <property type="protein sequence ID" value="EHK49282.1"/>
    <property type="molecule type" value="Genomic_DNA"/>
</dbReference>
<organism evidence="1 2">
    <name type="scientific">Hypocrea atroviridis (strain ATCC 20476 / IMI 206040)</name>
    <name type="common">Trichoderma atroviride</name>
    <dbReference type="NCBI Taxonomy" id="452589"/>
    <lineage>
        <taxon>Eukaryota</taxon>
        <taxon>Fungi</taxon>
        <taxon>Dikarya</taxon>
        <taxon>Ascomycota</taxon>
        <taxon>Pezizomycotina</taxon>
        <taxon>Sordariomycetes</taxon>
        <taxon>Hypocreomycetidae</taxon>
        <taxon>Hypocreales</taxon>
        <taxon>Hypocreaceae</taxon>
        <taxon>Trichoderma</taxon>
    </lineage>
</organism>
<name>G9NK62_HYPAI</name>
<dbReference type="OrthoDB" id="541276at2759"/>
<dbReference type="AlphaFoldDB" id="G9NK62"/>